<gene>
    <name evidence="3" type="ORF">H7I41_13190</name>
</gene>
<feature type="signal peptide" evidence="1">
    <location>
        <begin position="1"/>
        <end position="21"/>
    </location>
</feature>
<evidence type="ECO:0000313" key="3">
    <source>
        <dbReference type="EMBL" id="MCV7170867.1"/>
    </source>
</evidence>
<reference evidence="3" key="1">
    <citation type="submission" date="2020-07" db="EMBL/GenBank/DDBJ databases">
        <authorList>
            <person name="Pettersson B.M.F."/>
            <person name="Behra P.R.K."/>
            <person name="Ramesh M."/>
            <person name="Das S."/>
            <person name="Dasgupta S."/>
            <person name="Kirsebom L.A."/>
        </authorList>
    </citation>
    <scope>NUCLEOTIDE SEQUENCE</scope>
    <source>
        <strain evidence="3">DSM 44615</strain>
    </source>
</reference>
<keyword evidence="4" id="KW-1185">Reference proteome</keyword>
<dbReference type="InterPro" id="IPR038232">
    <property type="entry name" value="PknH-like_Extracell_sf"/>
</dbReference>
<evidence type="ECO:0000313" key="4">
    <source>
        <dbReference type="Proteomes" id="UP001140293"/>
    </source>
</evidence>
<name>A0A9X3BWX7_9MYCO</name>
<dbReference type="Proteomes" id="UP001140293">
    <property type="component" value="Unassembled WGS sequence"/>
</dbReference>
<protein>
    <submittedName>
        <fullName evidence="3">Sensor domain-containing protein</fullName>
    </submittedName>
</protein>
<reference evidence="3" key="2">
    <citation type="journal article" date="2022" name="BMC Genomics">
        <title>Comparative genome analysis of mycobacteria focusing on tRNA and non-coding RNA.</title>
        <authorList>
            <person name="Behra P.R.K."/>
            <person name="Pettersson B.M.F."/>
            <person name="Ramesh M."/>
            <person name="Das S."/>
            <person name="Dasgupta S."/>
            <person name="Kirsebom L.A."/>
        </authorList>
    </citation>
    <scope>NUCLEOTIDE SEQUENCE</scope>
    <source>
        <strain evidence="3">DSM 44615</strain>
    </source>
</reference>
<comment type="caution">
    <text evidence="3">The sequence shown here is derived from an EMBL/GenBank/DDBJ whole genome shotgun (WGS) entry which is preliminary data.</text>
</comment>
<accession>A0A9X3BWX7</accession>
<feature type="domain" description="PknH-like extracellular" evidence="2">
    <location>
        <begin position="35"/>
        <end position="218"/>
    </location>
</feature>
<proteinExistence type="predicted"/>
<sequence length="222" mass="23216">MVVVVAVVGALVLLTGCQATVAGTAVRPEGAAELEEADLDAVLLPIGALNETVGATDMEVTSDSEEMGDHSDEVSDPDCVGAIFSAEESVYAGSEWTAMRDQVAAEPGDDNEHWVQQTAVLFPGEMQAQDFVEESRSMWDSCAGDVIAIGAGANTYLWELQDIRDAQGILAQTSSQEDSGGWSCQHAISAVSNVVVEAWACGYTISDQAVDVATALIANVES</sequence>
<keyword evidence="1" id="KW-0732">Signal</keyword>
<evidence type="ECO:0000259" key="2">
    <source>
        <dbReference type="Pfam" id="PF14032"/>
    </source>
</evidence>
<evidence type="ECO:0000256" key="1">
    <source>
        <dbReference type="SAM" id="SignalP"/>
    </source>
</evidence>
<dbReference type="Pfam" id="PF14032">
    <property type="entry name" value="PknH_C"/>
    <property type="match status" value="1"/>
</dbReference>
<dbReference type="AlphaFoldDB" id="A0A9X3BWX7"/>
<dbReference type="Gene3D" id="3.40.1000.70">
    <property type="entry name" value="PknH-like extracellular domain"/>
    <property type="match status" value="1"/>
</dbReference>
<organism evidence="3 4">
    <name type="scientific">[Mycobacterium] manitobense</name>
    <dbReference type="NCBI Taxonomy" id="190147"/>
    <lineage>
        <taxon>Bacteria</taxon>
        <taxon>Bacillati</taxon>
        <taxon>Actinomycetota</taxon>
        <taxon>Actinomycetes</taxon>
        <taxon>Mycobacteriales</taxon>
        <taxon>Mycobacteriaceae</taxon>
        <taxon>Mycolicibacterium</taxon>
    </lineage>
</organism>
<feature type="chain" id="PRO_5040967920" evidence="1">
    <location>
        <begin position="22"/>
        <end position="222"/>
    </location>
</feature>
<dbReference type="EMBL" id="JACKSJ010000102">
    <property type="protein sequence ID" value="MCV7170867.1"/>
    <property type="molecule type" value="Genomic_DNA"/>
</dbReference>
<dbReference type="InterPro" id="IPR026954">
    <property type="entry name" value="PknH-like_Extracell"/>
</dbReference>